<keyword evidence="6 8" id="KW-1133">Transmembrane helix</keyword>
<keyword evidence="5 8" id="KW-0812">Transmembrane</keyword>
<comment type="caution">
    <text evidence="9">The sequence shown here is derived from an EMBL/GenBank/DDBJ whole genome shotgun (WGS) entry which is preliminary data.</text>
</comment>
<evidence type="ECO:0000256" key="2">
    <source>
        <dbReference type="ARBA" id="ARBA00009142"/>
    </source>
</evidence>
<evidence type="ECO:0000256" key="5">
    <source>
        <dbReference type="ARBA" id="ARBA00022692"/>
    </source>
</evidence>
<evidence type="ECO:0000313" key="10">
    <source>
        <dbReference type="Proteomes" id="UP000199588"/>
    </source>
</evidence>
<dbReference type="PANTHER" id="PTHR30269">
    <property type="entry name" value="TRANSMEMBRANE PROTEIN YFCA"/>
    <property type="match status" value="1"/>
</dbReference>
<keyword evidence="7 8" id="KW-0472">Membrane</keyword>
<dbReference type="EMBL" id="FMUQ01000004">
    <property type="protein sequence ID" value="SCX86631.1"/>
    <property type="molecule type" value="Genomic_DNA"/>
</dbReference>
<dbReference type="Pfam" id="PF01925">
    <property type="entry name" value="TauE"/>
    <property type="match status" value="1"/>
</dbReference>
<comment type="subcellular location">
    <subcellularLocation>
        <location evidence="1 8">Cell membrane</location>
        <topology evidence="1 8">Multi-pass membrane protein</topology>
    </subcellularLocation>
</comment>
<proteinExistence type="inferred from homology"/>
<keyword evidence="10" id="KW-1185">Reference proteome</keyword>
<evidence type="ECO:0000256" key="6">
    <source>
        <dbReference type="ARBA" id="ARBA00022989"/>
    </source>
</evidence>
<evidence type="ECO:0000256" key="3">
    <source>
        <dbReference type="ARBA" id="ARBA00022448"/>
    </source>
</evidence>
<feature type="transmembrane region" description="Helical" evidence="8">
    <location>
        <begin position="73"/>
        <end position="90"/>
    </location>
</feature>
<feature type="transmembrane region" description="Helical" evidence="8">
    <location>
        <begin position="96"/>
        <end position="115"/>
    </location>
</feature>
<dbReference type="RefSeq" id="WP_090654315.1">
    <property type="nucleotide sequence ID" value="NZ_CP015031.1"/>
</dbReference>
<keyword evidence="4 8" id="KW-1003">Cell membrane</keyword>
<feature type="transmembrane region" description="Helical" evidence="8">
    <location>
        <begin position="127"/>
        <end position="144"/>
    </location>
</feature>
<sequence>MLDFYIITIALIIGLGSFTQGLTGFGLALISVPLLSLVIDVKQAIPVAGIFGWLVTFPIVFKMREHIQWKIGLILFVGSLPGSYLGASLLKQLPSSVILSAMGIVLILASIYSLISKATLFKYPSKIISLIVGFFSGALGATVGEPGPPVIAYTSMLPWTNDQTKSTLVFFFMLQMIGAILGFWSKGLLTNEVFLHVVHSIPLFIVGLIIGLKAYHLLNKYNFNYHKIIYSLLIIIGFVLLIKGIK</sequence>
<evidence type="ECO:0000256" key="7">
    <source>
        <dbReference type="ARBA" id="ARBA00023136"/>
    </source>
</evidence>
<dbReference type="InterPro" id="IPR002781">
    <property type="entry name" value="TM_pro_TauE-like"/>
</dbReference>
<evidence type="ECO:0000256" key="1">
    <source>
        <dbReference type="ARBA" id="ARBA00004651"/>
    </source>
</evidence>
<evidence type="ECO:0000256" key="8">
    <source>
        <dbReference type="RuleBase" id="RU363041"/>
    </source>
</evidence>
<protein>
    <recommendedName>
        <fullName evidence="8">Probable membrane transporter protein</fullName>
    </recommendedName>
</protein>
<feature type="transmembrane region" description="Helical" evidence="8">
    <location>
        <begin position="193"/>
        <end position="216"/>
    </location>
</feature>
<dbReference type="PANTHER" id="PTHR30269:SF37">
    <property type="entry name" value="MEMBRANE TRANSPORTER PROTEIN"/>
    <property type="match status" value="1"/>
</dbReference>
<feature type="transmembrane region" description="Helical" evidence="8">
    <location>
        <begin position="7"/>
        <end position="32"/>
    </location>
</feature>
<keyword evidence="3" id="KW-0813">Transport</keyword>
<evidence type="ECO:0000256" key="4">
    <source>
        <dbReference type="ARBA" id="ARBA00022475"/>
    </source>
</evidence>
<feature type="transmembrane region" description="Helical" evidence="8">
    <location>
        <begin position="44"/>
        <end position="61"/>
    </location>
</feature>
<feature type="transmembrane region" description="Helical" evidence="8">
    <location>
        <begin position="228"/>
        <end position="245"/>
    </location>
</feature>
<evidence type="ECO:0000313" key="9">
    <source>
        <dbReference type="EMBL" id="SCX86631.1"/>
    </source>
</evidence>
<dbReference type="Proteomes" id="UP000199588">
    <property type="component" value="Unassembled WGS sequence"/>
</dbReference>
<name>A0A1G5B923_9PAST</name>
<reference evidence="9 10" key="1">
    <citation type="submission" date="2016-10" db="EMBL/GenBank/DDBJ databases">
        <authorList>
            <person name="Varghese N."/>
            <person name="Submissions S."/>
        </authorList>
    </citation>
    <scope>NUCLEOTIDE SEQUENCE [LARGE SCALE GENOMIC DNA]</scope>
    <source>
        <strain evidence="9 10">DSM 22022</strain>
    </source>
</reference>
<organism evidence="9 10">
    <name type="scientific">Basfia succiniciproducens</name>
    <dbReference type="NCBI Taxonomy" id="653940"/>
    <lineage>
        <taxon>Bacteria</taxon>
        <taxon>Pseudomonadati</taxon>
        <taxon>Pseudomonadota</taxon>
        <taxon>Gammaproteobacteria</taxon>
        <taxon>Pasteurellales</taxon>
        <taxon>Pasteurellaceae</taxon>
        <taxon>Basfia</taxon>
    </lineage>
</organism>
<dbReference type="InterPro" id="IPR052017">
    <property type="entry name" value="TSUP"/>
</dbReference>
<feature type="transmembrane region" description="Helical" evidence="8">
    <location>
        <begin position="164"/>
        <end position="184"/>
    </location>
</feature>
<accession>A0A1G5B923</accession>
<gene>
    <name evidence="9" type="ORF">SAMN02910354_00637</name>
</gene>
<comment type="similarity">
    <text evidence="2 8">Belongs to the 4-toluene sulfonate uptake permease (TSUP) (TC 2.A.102) family.</text>
</comment>